<evidence type="ECO:0000313" key="1">
    <source>
        <dbReference type="EMBL" id="KHD75037.1"/>
    </source>
</evidence>
<proteinExistence type="predicted"/>
<dbReference type="STRING" id="1869.MB27_24995"/>
<organism evidence="1 2">
    <name type="scientific">Actinoplanes utahensis</name>
    <dbReference type="NCBI Taxonomy" id="1869"/>
    <lineage>
        <taxon>Bacteria</taxon>
        <taxon>Bacillati</taxon>
        <taxon>Actinomycetota</taxon>
        <taxon>Actinomycetes</taxon>
        <taxon>Micromonosporales</taxon>
        <taxon>Micromonosporaceae</taxon>
        <taxon>Actinoplanes</taxon>
    </lineage>
</organism>
<dbReference type="AlphaFoldDB" id="A0A0A6X4K4"/>
<dbReference type="EMBL" id="JRTT01000032">
    <property type="protein sequence ID" value="KHD75037.1"/>
    <property type="molecule type" value="Genomic_DNA"/>
</dbReference>
<comment type="caution">
    <text evidence="1">The sequence shown here is derived from an EMBL/GenBank/DDBJ whole genome shotgun (WGS) entry which is preliminary data.</text>
</comment>
<gene>
    <name evidence="1" type="ORF">MB27_24995</name>
</gene>
<keyword evidence="2" id="KW-1185">Reference proteome</keyword>
<evidence type="ECO:0000313" key="2">
    <source>
        <dbReference type="Proteomes" id="UP000054537"/>
    </source>
</evidence>
<sequence>MAARPPVPEGARPMDPLLLLLREQMSRKLSDVAGTMAATMEVLTATREIAGDVRGTEALRAAIEELGATRDDLLNQARTLEAFAPR</sequence>
<protein>
    <submittedName>
        <fullName evidence="1">Uncharacterized protein</fullName>
    </submittedName>
</protein>
<dbReference type="Proteomes" id="UP000054537">
    <property type="component" value="Unassembled WGS sequence"/>
</dbReference>
<reference evidence="1 2" key="1">
    <citation type="submission" date="2014-10" db="EMBL/GenBank/DDBJ databases">
        <title>Draft genome sequence of Actinoplanes utahensis NRRL 12052.</title>
        <authorList>
            <person name="Velasco-Bucheli B."/>
            <person name="del Cerro C."/>
            <person name="Hormigo D."/>
            <person name="Garcia J.L."/>
            <person name="Acebal C."/>
            <person name="Arroyo M."/>
            <person name="de la Mata I."/>
        </authorList>
    </citation>
    <scope>NUCLEOTIDE SEQUENCE [LARGE SCALE GENOMIC DNA]</scope>
    <source>
        <strain evidence="1 2">NRRL 12052</strain>
    </source>
</reference>
<name>A0A0A6X4K4_ACTUT</name>
<accession>A0A0A6X4K4</accession>